<dbReference type="InterPro" id="IPR000719">
    <property type="entry name" value="Prot_kinase_dom"/>
</dbReference>
<dbReference type="Gene3D" id="1.10.510.10">
    <property type="entry name" value="Transferase(Phosphotransferase) domain 1"/>
    <property type="match status" value="1"/>
</dbReference>
<dbReference type="SMART" id="SM00220">
    <property type="entry name" value="S_TKc"/>
    <property type="match status" value="1"/>
</dbReference>
<feature type="binding site" evidence="3">
    <location>
        <position position="48"/>
    </location>
    <ligand>
        <name>ATP</name>
        <dbReference type="ChEBI" id="CHEBI:30616"/>
    </ligand>
</feature>
<feature type="compositionally biased region" description="Polar residues" evidence="4">
    <location>
        <begin position="354"/>
        <end position="385"/>
    </location>
</feature>
<gene>
    <name evidence="6" type="ORF">CVLEPA_LOCUS19560</name>
</gene>
<evidence type="ECO:0000256" key="2">
    <source>
        <dbReference type="ARBA" id="ARBA00022840"/>
    </source>
</evidence>
<comment type="caution">
    <text evidence="6">The sequence shown here is derived from an EMBL/GenBank/DDBJ whole genome shotgun (WGS) entry which is preliminary data.</text>
</comment>
<dbReference type="Proteomes" id="UP001642483">
    <property type="component" value="Unassembled WGS sequence"/>
</dbReference>
<evidence type="ECO:0000256" key="1">
    <source>
        <dbReference type="ARBA" id="ARBA00022741"/>
    </source>
</evidence>
<feature type="domain" description="Protein kinase" evidence="5">
    <location>
        <begin position="20"/>
        <end position="308"/>
    </location>
</feature>
<evidence type="ECO:0000313" key="7">
    <source>
        <dbReference type="Proteomes" id="UP001642483"/>
    </source>
</evidence>
<keyword evidence="1 3" id="KW-0547">Nucleotide-binding</keyword>
<accession>A0ABP0G7B2</accession>
<evidence type="ECO:0000256" key="4">
    <source>
        <dbReference type="SAM" id="MobiDB-lite"/>
    </source>
</evidence>
<dbReference type="PROSITE" id="PS50011">
    <property type="entry name" value="PROTEIN_KINASE_DOM"/>
    <property type="match status" value="1"/>
</dbReference>
<dbReference type="InterPro" id="IPR008271">
    <property type="entry name" value="Ser/Thr_kinase_AS"/>
</dbReference>
<dbReference type="InterPro" id="IPR017441">
    <property type="entry name" value="Protein_kinase_ATP_BS"/>
</dbReference>
<dbReference type="SUPFAM" id="SSF52047">
    <property type="entry name" value="RNI-like"/>
    <property type="match status" value="1"/>
</dbReference>
<reference evidence="6 7" key="1">
    <citation type="submission" date="2024-02" db="EMBL/GenBank/DDBJ databases">
        <authorList>
            <person name="Daric V."/>
            <person name="Darras S."/>
        </authorList>
    </citation>
    <scope>NUCLEOTIDE SEQUENCE [LARGE SCALE GENOMIC DNA]</scope>
</reference>
<dbReference type="InterPro" id="IPR051681">
    <property type="entry name" value="Ser/Thr_Kinases-Pseudokinases"/>
</dbReference>
<sequence>MEEASPDKIRLFAASEILCNVKGSLLGRGGFGTVRLGHHQVLGRLAVKCQPMQGSITEMKEAKQGLLKEVKMILLAAHKHVIRIEGLIDEEDWVGVVMEHMSAGSLNDLIFNQNIETIPYPLLLRMSYESADAITYLHKMLKDIRIAHGDLKPQNILLNSDLHCKVADFGGAALSHHTRTATARPDITGEGSQHTLLFSAPERLDPDCDRLTTSMDVYSVGVIFYMMIVRKYPTIANEILFRMTGKFQGVFLQQKLIDEIKNGLKRRKDEQGVRIISLMESIMTKCVDNDPSNRQAMIEIRDQLQELLETIKPTTIMFHAASVAEQVTIRDDALDQVASKPISHVIFGTGQSSLGATVSETSPKQKRASGNDSGLAPSTSSTLDNGRNVGKDLDKLTIKESPQKKSNPSDVAEKRRIWIEALKSQLVRFEKLQLSDWSDDNRRYISLLCELNESSDMELFNMASLRFPIELNLYPLKLSSSEVAIFCDVLRKQRKELKKLGLNECFSPGDVERLISAISEMPGKVKVLNIMGHRIKDIPGPEFFAKIGEVLIMAGCFGGGRRDANSSEKQKIQLALDQLHDSELRRGRDSNSDFCNIERSLNPMRHLQIY</sequence>
<dbReference type="SUPFAM" id="SSF56112">
    <property type="entry name" value="Protein kinase-like (PK-like)"/>
    <property type="match status" value="1"/>
</dbReference>
<dbReference type="PROSITE" id="PS00108">
    <property type="entry name" value="PROTEIN_KINASE_ST"/>
    <property type="match status" value="1"/>
</dbReference>
<evidence type="ECO:0000256" key="3">
    <source>
        <dbReference type="PROSITE-ProRule" id="PRU10141"/>
    </source>
</evidence>
<protein>
    <recommendedName>
        <fullName evidence="5">Protein kinase domain-containing protein</fullName>
    </recommendedName>
</protein>
<dbReference type="InterPro" id="IPR032675">
    <property type="entry name" value="LRR_dom_sf"/>
</dbReference>
<feature type="region of interest" description="Disordered" evidence="4">
    <location>
        <begin position="354"/>
        <end position="388"/>
    </location>
</feature>
<dbReference type="Pfam" id="PF00069">
    <property type="entry name" value="Pkinase"/>
    <property type="match status" value="1"/>
</dbReference>
<evidence type="ECO:0000259" key="5">
    <source>
        <dbReference type="PROSITE" id="PS50011"/>
    </source>
</evidence>
<organism evidence="6 7">
    <name type="scientific">Clavelina lepadiformis</name>
    <name type="common">Light-bulb sea squirt</name>
    <name type="synonym">Ascidia lepadiformis</name>
    <dbReference type="NCBI Taxonomy" id="159417"/>
    <lineage>
        <taxon>Eukaryota</taxon>
        <taxon>Metazoa</taxon>
        <taxon>Chordata</taxon>
        <taxon>Tunicata</taxon>
        <taxon>Ascidiacea</taxon>
        <taxon>Aplousobranchia</taxon>
        <taxon>Clavelinidae</taxon>
        <taxon>Clavelina</taxon>
    </lineage>
</organism>
<dbReference type="EMBL" id="CAWYQH010000104">
    <property type="protein sequence ID" value="CAK8687490.1"/>
    <property type="molecule type" value="Genomic_DNA"/>
</dbReference>
<name>A0ABP0G7B2_CLALP</name>
<proteinExistence type="predicted"/>
<dbReference type="InterPro" id="IPR011009">
    <property type="entry name" value="Kinase-like_dom_sf"/>
</dbReference>
<dbReference type="PROSITE" id="PS00107">
    <property type="entry name" value="PROTEIN_KINASE_ATP"/>
    <property type="match status" value="1"/>
</dbReference>
<evidence type="ECO:0000313" key="6">
    <source>
        <dbReference type="EMBL" id="CAK8687490.1"/>
    </source>
</evidence>
<dbReference type="PANTHER" id="PTHR44329:SF291">
    <property type="entry name" value="PROTEIN KINASE DOMAIN-CONTAINING PROTEIN"/>
    <property type="match status" value="1"/>
</dbReference>
<keyword evidence="7" id="KW-1185">Reference proteome</keyword>
<keyword evidence="2 3" id="KW-0067">ATP-binding</keyword>
<dbReference type="PANTHER" id="PTHR44329">
    <property type="entry name" value="SERINE/THREONINE-PROTEIN KINASE TNNI3K-RELATED"/>
    <property type="match status" value="1"/>
</dbReference>
<dbReference type="Gene3D" id="3.80.10.10">
    <property type="entry name" value="Ribonuclease Inhibitor"/>
    <property type="match status" value="1"/>
</dbReference>